<comment type="catalytic activity">
    <reaction evidence="9">
        <text>a uridine in RNA = a pseudouridine in RNA</text>
        <dbReference type="Rhea" id="RHEA:48348"/>
        <dbReference type="Rhea" id="RHEA-COMP:12068"/>
        <dbReference type="Rhea" id="RHEA-COMP:12069"/>
        <dbReference type="ChEBI" id="CHEBI:65314"/>
        <dbReference type="ChEBI" id="CHEBI:65315"/>
    </reaction>
</comment>
<dbReference type="CDD" id="cd00165">
    <property type="entry name" value="S4"/>
    <property type="match status" value="1"/>
</dbReference>
<dbReference type="Proteomes" id="UP000243745">
    <property type="component" value="Unassembled WGS sequence"/>
</dbReference>
<comment type="catalytic activity">
    <reaction evidence="1">
        <text>uridine(955/2504/2580) in 23S rRNA = pseudouridine(955/2504/2580) in 23S rRNA</text>
        <dbReference type="Rhea" id="RHEA:42528"/>
        <dbReference type="Rhea" id="RHEA-COMP:10099"/>
        <dbReference type="Rhea" id="RHEA-COMP:10100"/>
        <dbReference type="ChEBI" id="CHEBI:65314"/>
        <dbReference type="ChEBI" id="CHEBI:65315"/>
        <dbReference type="EC" id="5.4.99.24"/>
    </reaction>
</comment>
<evidence type="ECO:0000259" key="10">
    <source>
        <dbReference type="SMART" id="SM00363"/>
    </source>
</evidence>
<evidence type="ECO:0000256" key="2">
    <source>
        <dbReference type="ARBA" id="ARBA00002876"/>
    </source>
</evidence>
<dbReference type="Pfam" id="PF00849">
    <property type="entry name" value="PseudoU_synth_2"/>
    <property type="match status" value="1"/>
</dbReference>
<dbReference type="GO" id="GO:0003723">
    <property type="term" value="F:RNA binding"/>
    <property type="evidence" value="ECO:0007669"/>
    <property type="project" value="UniProtKB-KW"/>
</dbReference>
<dbReference type="AlphaFoldDB" id="A0A662ZGQ7"/>
<dbReference type="InterPro" id="IPR036986">
    <property type="entry name" value="S4_RNA-bd_sf"/>
</dbReference>
<dbReference type="SMART" id="SM00363">
    <property type="entry name" value="S4"/>
    <property type="match status" value="1"/>
</dbReference>
<evidence type="ECO:0000313" key="12">
    <source>
        <dbReference type="Proteomes" id="UP000243745"/>
    </source>
</evidence>
<dbReference type="NCBIfam" id="NF008249">
    <property type="entry name" value="PRK11025.1"/>
    <property type="match status" value="1"/>
</dbReference>
<evidence type="ECO:0000256" key="8">
    <source>
        <dbReference type="PROSITE-ProRule" id="PRU00182"/>
    </source>
</evidence>
<dbReference type="InterPro" id="IPR006224">
    <property type="entry name" value="PsdUridine_synth_RluA-like_CS"/>
</dbReference>
<dbReference type="GO" id="GO:0000455">
    <property type="term" value="P:enzyme-directed rRNA pseudouridine synthesis"/>
    <property type="evidence" value="ECO:0007669"/>
    <property type="project" value="UniProtKB-ARBA"/>
</dbReference>
<keyword evidence="6 9" id="KW-0413">Isomerase</keyword>
<dbReference type="PANTHER" id="PTHR21600">
    <property type="entry name" value="MITOCHONDRIAL RNA PSEUDOURIDINE SYNTHASE"/>
    <property type="match status" value="1"/>
</dbReference>
<evidence type="ECO:0000256" key="7">
    <source>
        <dbReference type="PIRSR" id="PIRSR606225-1"/>
    </source>
</evidence>
<proteinExistence type="inferred from homology"/>
<dbReference type="InterPro" id="IPR002942">
    <property type="entry name" value="S4_RNA-bd"/>
</dbReference>
<dbReference type="EC" id="5.4.99.-" evidence="9"/>
<gene>
    <name evidence="11" type="ORF">SAMN02910344_01052</name>
</gene>
<dbReference type="FunFam" id="3.10.290.10:FF:000010">
    <property type="entry name" value="Pseudouridine synthase"/>
    <property type="match status" value="1"/>
</dbReference>
<dbReference type="InterPro" id="IPR050188">
    <property type="entry name" value="RluA_PseudoU_synthase"/>
</dbReference>
<dbReference type="PROSITE" id="PS50889">
    <property type="entry name" value="S4"/>
    <property type="match status" value="1"/>
</dbReference>
<evidence type="ECO:0000256" key="4">
    <source>
        <dbReference type="ARBA" id="ARBA00022552"/>
    </source>
</evidence>
<protein>
    <recommendedName>
        <fullName evidence="9">Pseudouridine synthase</fullName>
        <ecNumber evidence="9">5.4.99.-</ecNumber>
    </recommendedName>
</protein>
<feature type="domain" description="RNA-binding S4" evidence="10">
    <location>
        <begin position="23"/>
        <end position="84"/>
    </location>
</feature>
<evidence type="ECO:0000313" key="11">
    <source>
        <dbReference type="EMBL" id="SFP31084.1"/>
    </source>
</evidence>
<evidence type="ECO:0000256" key="1">
    <source>
        <dbReference type="ARBA" id="ARBA00000381"/>
    </source>
</evidence>
<comment type="similarity">
    <text evidence="3 9">Belongs to the pseudouridine synthase RluA family.</text>
</comment>
<evidence type="ECO:0000256" key="9">
    <source>
        <dbReference type="RuleBase" id="RU362028"/>
    </source>
</evidence>
<name>A0A662ZGQ7_9GAMM</name>
<comment type="function">
    <text evidence="2">Responsible for synthesis of pseudouridine from uracil at positions 955, 2504 and 2580 in 23S ribosomal RNA.</text>
</comment>
<dbReference type="GO" id="GO:0160141">
    <property type="term" value="F:23S rRNA pseudouridine(955/2504/2580) synthase activity"/>
    <property type="evidence" value="ECO:0007669"/>
    <property type="project" value="UniProtKB-EC"/>
</dbReference>
<dbReference type="NCBIfam" id="TIGR00005">
    <property type="entry name" value="rluA_subfam"/>
    <property type="match status" value="1"/>
</dbReference>
<dbReference type="InterPro" id="IPR006145">
    <property type="entry name" value="PsdUridine_synth_RsuA/RluA"/>
</dbReference>
<keyword evidence="12" id="KW-1185">Reference proteome</keyword>
<dbReference type="Pfam" id="PF01479">
    <property type="entry name" value="S4"/>
    <property type="match status" value="1"/>
</dbReference>
<keyword evidence="4" id="KW-0698">rRNA processing</keyword>
<keyword evidence="5 8" id="KW-0694">RNA-binding</keyword>
<dbReference type="SUPFAM" id="SSF55174">
    <property type="entry name" value="Alpha-L RNA-binding motif"/>
    <property type="match status" value="1"/>
</dbReference>
<dbReference type="InterPro" id="IPR020103">
    <property type="entry name" value="PsdUridine_synth_cat_dom_sf"/>
</dbReference>
<feature type="active site" evidence="7">
    <location>
        <position position="147"/>
    </location>
</feature>
<dbReference type="SUPFAM" id="SSF55120">
    <property type="entry name" value="Pseudouridine synthase"/>
    <property type="match status" value="1"/>
</dbReference>
<dbReference type="InterPro" id="IPR006225">
    <property type="entry name" value="PsdUridine_synth_RluC/D"/>
</dbReference>
<dbReference type="PROSITE" id="PS01129">
    <property type="entry name" value="PSI_RLU"/>
    <property type="match status" value="1"/>
</dbReference>
<sequence length="328" mass="37719">MQDIREEHRGVSFQTVNEDEAGARIDNFLIRVLKGVPKSMIYRILRKGEVRVNKKRIKPEYKLQAGDEIRIPPLRMSEAKVVLPSANLDRVSALKDAVLYENDGLMVINKPCFMPVHGGSGVSYGVIEALRSIRPELHFLELAHRLDRETSGCLIVAKKRSVLRQLHEQFREKNMQKQYLALVRGVFSKRITTVRAPLAKNVLMSGERVVRVDEVNGKPSVTDFKIRENFRDVTLVEAYPHTGRTHQIRVHLAYRSHPILGDDKYGDREFDRRFEALGLDRMFLHAEHITFTDPVINREITVYAPLPGDLENLLSNIRKEDEEGEQHV</sequence>
<organism evidence="11 12">
    <name type="scientific">Ruminobacter amylophilus</name>
    <dbReference type="NCBI Taxonomy" id="867"/>
    <lineage>
        <taxon>Bacteria</taxon>
        <taxon>Pseudomonadati</taxon>
        <taxon>Pseudomonadota</taxon>
        <taxon>Gammaproteobacteria</taxon>
        <taxon>Aeromonadales</taxon>
        <taxon>Succinivibrionaceae</taxon>
        <taxon>Ruminobacter</taxon>
    </lineage>
</organism>
<reference evidence="11 12" key="1">
    <citation type="submission" date="2016-10" db="EMBL/GenBank/DDBJ databases">
        <authorList>
            <person name="Varghese N."/>
            <person name="Submissions S."/>
        </authorList>
    </citation>
    <scope>NUCLEOTIDE SEQUENCE [LARGE SCALE GENOMIC DNA]</scope>
    <source>
        <strain evidence="11 12">DSM 1361</strain>
    </source>
</reference>
<dbReference type="Gene3D" id="3.30.2350.10">
    <property type="entry name" value="Pseudouridine synthase"/>
    <property type="match status" value="1"/>
</dbReference>
<evidence type="ECO:0000256" key="6">
    <source>
        <dbReference type="ARBA" id="ARBA00023235"/>
    </source>
</evidence>
<dbReference type="PANTHER" id="PTHR21600:SF92">
    <property type="entry name" value="RIBOSOMAL LARGE SUBUNIT PSEUDOURIDINE SYNTHASE C"/>
    <property type="match status" value="1"/>
</dbReference>
<dbReference type="CDD" id="cd02869">
    <property type="entry name" value="PseudoU_synth_RluA_like"/>
    <property type="match status" value="1"/>
</dbReference>
<evidence type="ECO:0000256" key="3">
    <source>
        <dbReference type="ARBA" id="ARBA00010876"/>
    </source>
</evidence>
<dbReference type="Gene3D" id="3.10.290.10">
    <property type="entry name" value="RNA-binding S4 domain"/>
    <property type="match status" value="1"/>
</dbReference>
<accession>A0A662ZGQ7</accession>
<evidence type="ECO:0000256" key="5">
    <source>
        <dbReference type="ARBA" id="ARBA00022884"/>
    </source>
</evidence>
<dbReference type="EMBL" id="FOXF01000014">
    <property type="protein sequence ID" value="SFP31084.1"/>
    <property type="molecule type" value="Genomic_DNA"/>
</dbReference>